<keyword evidence="2" id="KW-1185">Reference proteome</keyword>
<evidence type="ECO:0000313" key="2">
    <source>
        <dbReference type="Proteomes" id="UP000299102"/>
    </source>
</evidence>
<name>A0A4C1T602_EUMVA</name>
<comment type="caution">
    <text evidence="1">The sequence shown here is derived from an EMBL/GenBank/DDBJ whole genome shotgun (WGS) entry which is preliminary data.</text>
</comment>
<gene>
    <name evidence="1" type="ORF">EVAR_92456_1</name>
</gene>
<dbReference type="Proteomes" id="UP000299102">
    <property type="component" value="Unassembled WGS sequence"/>
</dbReference>
<proteinExistence type="predicted"/>
<evidence type="ECO:0000313" key="1">
    <source>
        <dbReference type="EMBL" id="GBP09913.1"/>
    </source>
</evidence>
<sequence length="126" mass="14455">MSDFYGPKNSRSKIAVWLLCVAPVYWGFEDFIYCGRSAWDAVSALLPYECHKVCNHRDSSSMAFWRRGVICLKLLPRGYTAISSDFIPLFRVFHARCVFRTNWTPVCGRGMSFIYAEYSSGESVEP</sequence>
<reference evidence="1 2" key="1">
    <citation type="journal article" date="2019" name="Commun. Biol.">
        <title>The bagworm genome reveals a unique fibroin gene that provides high tensile strength.</title>
        <authorList>
            <person name="Kono N."/>
            <person name="Nakamura H."/>
            <person name="Ohtoshi R."/>
            <person name="Tomita M."/>
            <person name="Numata K."/>
            <person name="Arakawa K."/>
        </authorList>
    </citation>
    <scope>NUCLEOTIDE SEQUENCE [LARGE SCALE GENOMIC DNA]</scope>
</reference>
<protein>
    <submittedName>
        <fullName evidence="1">Uncharacterized protein</fullName>
    </submittedName>
</protein>
<dbReference type="EMBL" id="BGZK01000038">
    <property type="protein sequence ID" value="GBP09913.1"/>
    <property type="molecule type" value="Genomic_DNA"/>
</dbReference>
<dbReference type="AlphaFoldDB" id="A0A4C1T602"/>
<organism evidence="1 2">
    <name type="scientific">Eumeta variegata</name>
    <name type="common">Bagworm moth</name>
    <name type="synonym">Eumeta japonica</name>
    <dbReference type="NCBI Taxonomy" id="151549"/>
    <lineage>
        <taxon>Eukaryota</taxon>
        <taxon>Metazoa</taxon>
        <taxon>Ecdysozoa</taxon>
        <taxon>Arthropoda</taxon>
        <taxon>Hexapoda</taxon>
        <taxon>Insecta</taxon>
        <taxon>Pterygota</taxon>
        <taxon>Neoptera</taxon>
        <taxon>Endopterygota</taxon>
        <taxon>Lepidoptera</taxon>
        <taxon>Glossata</taxon>
        <taxon>Ditrysia</taxon>
        <taxon>Tineoidea</taxon>
        <taxon>Psychidae</taxon>
        <taxon>Oiketicinae</taxon>
        <taxon>Eumeta</taxon>
    </lineage>
</organism>
<accession>A0A4C1T602</accession>